<dbReference type="InterPro" id="IPR042099">
    <property type="entry name" value="ANL_N_sf"/>
</dbReference>
<organism evidence="4 5">
    <name type="scientific">Candidatus Mediterraneibacter caccavium</name>
    <dbReference type="NCBI Taxonomy" id="2838661"/>
    <lineage>
        <taxon>Bacteria</taxon>
        <taxon>Bacillati</taxon>
        <taxon>Bacillota</taxon>
        <taxon>Clostridia</taxon>
        <taxon>Lachnospirales</taxon>
        <taxon>Lachnospiraceae</taxon>
        <taxon>Mediterraneibacter</taxon>
    </lineage>
</organism>
<dbReference type="Proteomes" id="UP000824243">
    <property type="component" value="Unassembled WGS sequence"/>
</dbReference>
<name>A0A9D2AT89_9FIRM</name>
<protein>
    <submittedName>
        <fullName evidence="4">AMP-binding protein</fullName>
    </submittedName>
</protein>
<dbReference type="GO" id="GO:0005524">
    <property type="term" value="F:ATP binding"/>
    <property type="evidence" value="ECO:0007669"/>
    <property type="project" value="UniProtKB-KW"/>
</dbReference>
<dbReference type="SUPFAM" id="SSF56801">
    <property type="entry name" value="Acetyl-CoA synthetase-like"/>
    <property type="match status" value="1"/>
</dbReference>
<dbReference type="InterPro" id="IPR020845">
    <property type="entry name" value="AMP-binding_CS"/>
</dbReference>
<sequence length="502" mass="56478">MLCTTVREILVNTEKKYGPEDAIRYKVKKNEIESKTYTQLREDSESFSNILKDLGEQGKHISVIGMTSYEWLVAYFGTVNSGSVIVPLDVNLPAEDVCDLIARSDSTVLVYDEVRKDVAAIAKDRCPQLKTLISMQQAEHDDHAYSFRKLLGEHRGSFDYTPEPDQLCTIMFTSGTTGKSKGVMLTHRNVAENATCLDMKIPERTVIMTVLPIHHAYCLSMDILKGVSLGSVICINDSLMRVAKNIKLFKPEMILMVPLMIETMAKKLEEASMLPAKLVKSQVFGKQFHTICSGGAYLDPSYIDLFRKYDIVIQQGYGMTECAPVISVNQSWNIRSDSVGQLIPNCEAKTVDGELWVRGSSVMQGYYKMPEETAETLEDGWLKTGDLGYVDEDGFVYLTGRKKNLIITKNGENVSPEELENALSTNRLVGEVLVREKGGVIEAEIYPDQDYVKKKRIKDVRAALQDVIDEYNCGAAPQKKIYSLIVRDTEFEKTTTRKIKRF</sequence>
<dbReference type="GO" id="GO:0004467">
    <property type="term" value="F:long-chain fatty acid-CoA ligase activity"/>
    <property type="evidence" value="ECO:0007669"/>
    <property type="project" value="TreeGrafter"/>
</dbReference>
<accession>A0A9D2AT89</accession>
<dbReference type="EMBL" id="DXFA01000178">
    <property type="protein sequence ID" value="HIX49492.1"/>
    <property type="molecule type" value="Genomic_DNA"/>
</dbReference>
<dbReference type="Gene3D" id="3.40.50.12780">
    <property type="entry name" value="N-terminal domain of ligase-like"/>
    <property type="match status" value="1"/>
</dbReference>
<evidence type="ECO:0000313" key="5">
    <source>
        <dbReference type="Proteomes" id="UP000824243"/>
    </source>
</evidence>
<evidence type="ECO:0000256" key="1">
    <source>
        <dbReference type="ARBA" id="ARBA00022741"/>
    </source>
</evidence>
<gene>
    <name evidence="4" type="ORF">H9981_10885</name>
</gene>
<dbReference type="PROSITE" id="PS00455">
    <property type="entry name" value="AMP_BINDING"/>
    <property type="match status" value="1"/>
</dbReference>
<dbReference type="Pfam" id="PF00501">
    <property type="entry name" value="AMP-binding"/>
    <property type="match status" value="1"/>
</dbReference>
<reference evidence="4" key="1">
    <citation type="journal article" date="2021" name="PeerJ">
        <title>Extensive microbial diversity within the chicken gut microbiome revealed by metagenomics and culture.</title>
        <authorList>
            <person name="Gilroy R."/>
            <person name="Ravi A."/>
            <person name="Getino M."/>
            <person name="Pursley I."/>
            <person name="Horton D.L."/>
            <person name="Alikhan N.F."/>
            <person name="Baker D."/>
            <person name="Gharbi K."/>
            <person name="Hall N."/>
            <person name="Watson M."/>
            <person name="Adriaenssens E.M."/>
            <person name="Foster-Nyarko E."/>
            <person name="Jarju S."/>
            <person name="Secka A."/>
            <person name="Antonio M."/>
            <person name="Oren A."/>
            <person name="Chaudhuri R.R."/>
            <person name="La Ragione R."/>
            <person name="Hildebrand F."/>
            <person name="Pallen M.J."/>
        </authorList>
    </citation>
    <scope>NUCLEOTIDE SEQUENCE</scope>
    <source>
        <strain evidence="4">ChiSjej5B23-15282</strain>
    </source>
</reference>
<proteinExistence type="predicted"/>
<evidence type="ECO:0000313" key="4">
    <source>
        <dbReference type="EMBL" id="HIX49492.1"/>
    </source>
</evidence>
<reference evidence="4" key="2">
    <citation type="submission" date="2021-04" db="EMBL/GenBank/DDBJ databases">
        <authorList>
            <person name="Gilroy R."/>
        </authorList>
    </citation>
    <scope>NUCLEOTIDE SEQUENCE</scope>
    <source>
        <strain evidence="4">ChiSjej5B23-15282</strain>
    </source>
</reference>
<evidence type="ECO:0000256" key="2">
    <source>
        <dbReference type="ARBA" id="ARBA00022840"/>
    </source>
</evidence>
<keyword evidence="2" id="KW-0067">ATP-binding</keyword>
<feature type="domain" description="AMP-dependent synthetase/ligase" evidence="3">
    <location>
        <begin position="25"/>
        <end position="367"/>
    </location>
</feature>
<dbReference type="GO" id="GO:0016020">
    <property type="term" value="C:membrane"/>
    <property type="evidence" value="ECO:0007669"/>
    <property type="project" value="TreeGrafter"/>
</dbReference>
<dbReference type="AlphaFoldDB" id="A0A9D2AT89"/>
<dbReference type="InterPro" id="IPR000873">
    <property type="entry name" value="AMP-dep_synth/lig_dom"/>
</dbReference>
<comment type="caution">
    <text evidence="4">The sequence shown here is derived from an EMBL/GenBank/DDBJ whole genome shotgun (WGS) entry which is preliminary data.</text>
</comment>
<evidence type="ECO:0000259" key="3">
    <source>
        <dbReference type="Pfam" id="PF00501"/>
    </source>
</evidence>
<dbReference type="PANTHER" id="PTHR43272:SF33">
    <property type="entry name" value="AMP-BINDING DOMAIN-CONTAINING PROTEIN-RELATED"/>
    <property type="match status" value="1"/>
</dbReference>
<dbReference type="PANTHER" id="PTHR43272">
    <property type="entry name" value="LONG-CHAIN-FATTY-ACID--COA LIGASE"/>
    <property type="match status" value="1"/>
</dbReference>
<keyword evidence="1" id="KW-0547">Nucleotide-binding</keyword>